<keyword evidence="3 7" id="KW-0813">Transport</keyword>
<sequence length="410" mass="44824">MGRFYSISVATLAAMGSFLFGYDSGVMTDVIASPNFLRYFNTSQTSAIIGAINSTYSGGAVVGSLQGGLTMDRFGRKFTIQLGAVICVLGAMLQAASQNLTMILIGRILAGWAVGVMSMSVPVYQAEFAHPRSRGLIVGLSQQMIGIGFIVSTWIGYGSLHASDESQFQWRFPLAFQVVPALILVVGMIFLPESPRYLIEKERYSEAMQVLRKMHSDDTNDDWIETEYNGICRTIEAEKVVASPGWMPMFTVPQWRTRMLHGLAVQAFAQMTGINVISYYQTIMYRALGFTGSRNTLVAGLYNCVGPLANLIFVVYFLDRVGRRRPMLFGTIAISLALICEAALNPQNANGERIGYSIGGVVFLFAVSIAFSMTFGPCSWVYMAEVMPMQIRGKGNAFAVAVGNWGVSTL</sequence>
<evidence type="ECO:0000256" key="8">
    <source>
        <dbReference type="SAM" id="Phobius"/>
    </source>
</evidence>
<dbReference type="InterPro" id="IPR050360">
    <property type="entry name" value="MFS_Sugar_Transporters"/>
</dbReference>
<feature type="transmembrane region" description="Helical" evidence="8">
    <location>
        <begin position="44"/>
        <end position="66"/>
    </location>
</feature>
<evidence type="ECO:0000313" key="12">
    <source>
        <dbReference type="Proteomes" id="UP000191522"/>
    </source>
</evidence>
<dbReference type="EMBL" id="MDYL01000002">
    <property type="protein sequence ID" value="OQD77735.1"/>
    <property type="molecule type" value="Genomic_DNA"/>
</dbReference>
<feature type="transmembrane region" description="Helical" evidence="8">
    <location>
        <begin position="78"/>
        <end position="96"/>
    </location>
</feature>
<accession>A0A1V6PL43</accession>
<keyword evidence="4 8" id="KW-0812">Transmembrane</keyword>
<dbReference type="PROSITE" id="PS50850">
    <property type="entry name" value="MFS"/>
    <property type="match status" value="1"/>
</dbReference>
<evidence type="ECO:0000256" key="1">
    <source>
        <dbReference type="ARBA" id="ARBA00004141"/>
    </source>
</evidence>
<feature type="transmembrane region" description="Helical" evidence="8">
    <location>
        <begin position="356"/>
        <end position="382"/>
    </location>
</feature>
<feature type="transmembrane region" description="Helical" evidence="8">
    <location>
        <begin position="102"/>
        <end position="124"/>
    </location>
</feature>
<dbReference type="PROSITE" id="PS00216">
    <property type="entry name" value="SUGAR_TRANSPORT_1"/>
    <property type="match status" value="2"/>
</dbReference>
<dbReference type="OrthoDB" id="5632at2759"/>
<comment type="subcellular location">
    <subcellularLocation>
        <location evidence="1">Membrane</location>
        <topology evidence="1">Multi-pass membrane protein</topology>
    </subcellularLocation>
</comment>
<dbReference type="GO" id="GO:0016020">
    <property type="term" value="C:membrane"/>
    <property type="evidence" value="ECO:0007669"/>
    <property type="project" value="UniProtKB-SubCell"/>
</dbReference>
<evidence type="ECO:0000256" key="2">
    <source>
        <dbReference type="ARBA" id="ARBA00010992"/>
    </source>
</evidence>
<dbReference type="Pfam" id="PF00083">
    <property type="entry name" value="Sugar_tr"/>
    <property type="match status" value="1"/>
</dbReference>
<evidence type="ECO:0000256" key="3">
    <source>
        <dbReference type="ARBA" id="ARBA00022448"/>
    </source>
</evidence>
<keyword evidence="12" id="KW-1185">Reference proteome</keyword>
<dbReference type="FunFam" id="1.20.1250.20:FF:000090">
    <property type="entry name" value="MFS sugar transporter, putative"/>
    <property type="match status" value="1"/>
</dbReference>
<comment type="caution">
    <text evidence="11">The sequence shown here is derived from an EMBL/GenBank/DDBJ whole genome shotgun (WGS) entry which is preliminary data.</text>
</comment>
<feature type="domain" description="Major facilitator superfamily (MFS) profile" evidence="10">
    <location>
        <begin position="9"/>
        <end position="410"/>
    </location>
</feature>
<dbReference type="AlphaFoldDB" id="A0A1V6PL43"/>
<evidence type="ECO:0000256" key="4">
    <source>
        <dbReference type="ARBA" id="ARBA00022692"/>
    </source>
</evidence>
<dbReference type="SUPFAM" id="SSF103473">
    <property type="entry name" value="MFS general substrate transporter"/>
    <property type="match status" value="1"/>
</dbReference>
<evidence type="ECO:0000256" key="7">
    <source>
        <dbReference type="RuleBase" id="RU003346"/>
    </source>
</evidence>
<dbReference type="InterPro" id="IPR036259">
    <property type="entry name" value="MFS_trans_sf"/>
</dbReference>
<keyword evidence="6 8" id="KW-0472">Membrane</keyword>
<dbReference type="OMA" id="NIMYEAL"/>
<gene>
    <name evidence="11" type="ORF">PENDEC_c002G03336</name>
</gene>
<reference evidence="12" key="1">
    <citation type="journal article" date="2017" name="Nat. Microbiol.">
        <title>Global analysis of biosynthetic gene clusters reveals vast potential of secondary metabolite production in Penicillium species.</title>
        <authorList>
            <person name="Nielsen J.C."/>
            <person name="Grijseels S."/>
            <person name="Prigent S."/>
            <person name="Ji B."/>
            <person name="Dainat J."/>
            <person name="Nielsen K.F."/>
            <person name="Frisvad J.C."/>
            <person name="Workman M."/>
            <person name="Nielsen J."/>
        </authorList>
    </citation>
    <scope>NUCLEOTIDE SEQUENCE [LARGE SCALE GENOMIC DNA]</scope>
    <source>
        <strain evidence="12">IBT 11843</strain>
    </source>
</reference>
<organism evidence="11 12">
    <name type="scientific">Penicillium decumbens</name>
    <dbReference type="NCBI Taxonomy" id="69771"/>
    <lineage>
        <taxon>Eukaryota</taxon>
        <taxon>Fungi</taxon>
        <taxon>Dikarya</taxon>
        <taxon>Ascomycota</taxon>
        <taxon>Pezizomycotina</taxon>
        <taxon>Eurotiomycetes</taxon>
        <taxon>Eurotiomycetidae</taxon>
        <taxon>Eurotiales</taxon>
        <taxon>Aspergillaceae</taxon>
        <taxon>Penicillium</taxon>
    </lineage>
</organism>
<evidence type="ECO:0000256" key="6">
    <source>
        <dbReference type="ARBA" id="ARBA00023136"/>
    </source>
</evidence>
<name>A0A1V6PL43_PENDC</name>
<feature type="transmembrane region" description="Helical" evidence="8">
    <location>
        <begin position="259"/>
        <end position="280"/>
    </location>
</feature>
<dbReference type="PANTHER" id="PTHR48022:SF80">
    <property type="entry name" value="SUGAR TRANSPORTER, PUTATIVE (AFU_ORTHOLOGUE AFUA_3G12170)-RELATED"/>
    <property type="match status" value="1"/>
</dbReference>
<comment type="similarity">
    <text evidence="2 7">Belongs to the major facilitator superfamily. Sugar transporter (TC 2.A.1.1) family.</text>
</comment>
<evidence type="ECO:0000259" key="10">
    <source>
        <dbReference type="PROSITE" id="PS50850"/>
    </source>
</evidence>
<keyword evidence="9" id="KW-0732">Signal</keyword>
<dbReference type="STRING" id="69771.A0A1V6PL43"/>
<evidence type="ECO:0000256" key="5">
    <source>
        <dbReference type="ARBA" id="ARBA00022989"/>
    </source>
</evidence>
<protein>
    <recommendedName>
        <fullName evidence="10">Major facilitator superfamily (MFS) profile domain-containing protein</fullName>
    </recommendedName>
</protein>
<dbReference type="PANTHER" id="PTHR48022">
    <property type="entry name" value="PLASTIDIC GLUCOSE TRANSPORTER 4"/>
    <property type="match status" value="1"/>
</dbReference>
<feature type="transmembrane region" description="Helical" evidence="8">
    <location>
        <begin position="300"/>
        <end position="318"/>
    </location>
</feature>
<dbReference type="NCBIfam" id="TIGR00879">
    <property type="entry name" value="SP"/>
    <property type="match status" value="1"/>
</dbReference>
<feature type="chain" id="PRO_5012618889" description="Major facilitator superfamily (MFS) profile domain-containing protein" evidence="9">
    <location>
        <begin position="22"/>
        <end position="410"/>
    </location>
</feature>
<dbReference type="PRINTS" id="PR00171">
    <property type="entry name" value="SUGRTRNSPORT"/>
</dbReference>
<dbReference type="InterPro" id="IPR005828">
    <property type="entry name" value="MFS_sugar_transport-like"/>
</dbReference>
<evidence type="ECO:0000256" key="9">
    <source>
        <dbReference type="SAM" id="SignalP"/>
    </source>
</evidence>
<keyword evidence="5 8" id="KW-1133">Transmembrane helix</keyword>
<dbReference type="GO" id="GO:0005351">
    <property type="term" value="F:carbohydrate:proton symporter activity"/>
    <property type="evidence" value="ECO:0007669"/>
    <property type="project" value="TreeGrafter"/>
</dbReference>
<feature type="transmembrane region" description="Helical" evidence="8">
    <location>
        <begin position="172"/>
        <end position="191"/>
    </location>
</feature>
<dbReference type="InterPro" id="IPR020846">
    <property type="entry name" value="MFS_dom"/>
</dbReference>
<dbReference type="InterPro" id="IPR005829">
    <property type="entry name" value="Sugar_transporter_CS"/>
</dbReference>
<dbReference type="Proteomes" id="UP000191522">
    <property type="component" value="Unassembled WGS sequence"/>
</dbReference>
<feature type="transmembrane region" description="Helical" evidence="8">
    <location>
        <begin position="327"/>
        <end position="344"/>
    </location>
</feature>
<feature type="transmembrane region" description="Helical" evidence="8">
    <location>
        <begin position="136"/>
        <end position="160"/>
    </location>
</feature>
<dbReference type="Gene3D" id="1.20.1250.20">
    <property type="entry name" value="MFS general substrate transporter like domains"/>
    <property type="match status" value="1"/>
</dbReference>
<dbReference type="InterPro" id="IPR003663">
    <property type="entry name" value="Sugar/inositol_transpt"/>
</dbReference>
<evidence type="ECO:0000313" key="11">
    <source>
        <dbReference type="EMBL" id="OQD77735.1"/>
    </source>
</evidence>
<proteinExistence type="inferred from homology"/>
<feature type="signal peptide" evidence="9">
    <location>
        <begin position="1"/>
        <end position="21"/>
    </location>
</feature>